<dbReference type="PANTHER" id="PTHR30203">
    <property type="entry name" value="OUTER MEMBRANE CATION EFFLUX PROTEIN"/>
    <property type="match status" value="1"/>
</dbReference>
<organism evidence="3 4">
    <name type="scientific">Caballeronia arationis</name>
    <dbReference type="NCBI Taxonomy" id="1777142"/>
    <lineage>
        <taxon>Bacteria</taxon>
        <taxon>Pseudomonadati</taxon>
        <taxon>Pseudomonadota</taxon>
        <taxon>Betaproteobacteria</taxon>
        <taxon>Burkholderiales</taxon>
        <taxon>Burkholderiaceae</taxon>
        <taxon>Caballeronia</taxon>
    </lineage>
</organism>
<evidence type="ECO:0000313" key="3">
    <source>
        <dbReference type="EMBL" id="SOE82606.1"/>
    </source>
</evidence>
<dbReference type="InterPro" id="IPR010131">
    <property type="entry name" value="MdtP/NodT-like"/>
</dbReference>
<dbReference type="NCBIfam" id="TIGR01845">
    <property type="entry name" value="outer_NodT"/>
    <property type="match status" value="1"/>
</dbReference>
<evidence type="ECO:0000256" key="2">
    <source>
        <dbReference type="RuleBase" id="RU362097"/>
    </source>
</evidence>
<dbReference type="AlphaFoldDB" id="A0A7Z7IDQ8"/>
<sequence length="482" mass="50902">MHARRSAFFASLVALLLLAPIGGCALKDPPDAATVQRDSMSNAHIPPAWTAEGAVPGPVRADWIDSFGDPALSALVAEAIAYNTNLRVAAARVAQAAALVKVAGGELYPAANFLARPGGTLGGDGSGLKGWLLSTSWEIDLWGRVRYGVRASEDQYASAQADAEYARQSIAALVVKAWFGAIEAQLQYAIAIDMVRHADELHDLAQHRLRIGNGSQIDVKSAAVATQTYRDTARQLKLAREQSLRALELLVGRYPSAEVAVPGALGPLPSMLPSGVPADLLERRPDVIAAQRRISAAFDLARQADAARLPRVTLSAGLLSVSSELFLLQDRDNPSWSLGAGILVPLFRGGALKAQAEYRTAEQDQALASYGQIALQAFGEVENSLAAEAALHERDALLTRAVAENASLFDLQKVRYKVGSGDLIAVTQQELAYASSRSGLVRVQSEQRMQLANLYLALGGGIDTTSNVADSGGAPASAVAPQ</sequence>
<dbReference type="SUPFAM" id="SSF56954">
    <property type="entry name" value="Outer membrane efflux proteins (OEP)"/>
    <property type="match status" value="1"/>
</dbReference>
<dbReference type="RefSeq" id="WP_097190490.1">
    <property type="nucleotide sequence ID" value="NZ_OCSU01000002.1"/>
</dbReference>
<feature type="chain" id="PRO_5031600351" evidence="2">
    <location>
        <begin position="26"/>
        <end position="482"/>
    </location>
</feature>
<evidence type="ECO:0000256" key="1">
    <source>
        <dbReference type="ARBA" id="ARBA00007613"/>
    </source>
</evidence>
<accession>A0A7Z7IDQ8</accession>
<keyword evidence="2" id="KW-0732">Signal</keyword>
<comment type="subcellular location">
    <subcellularLocation>
        <location evidence="2">Cell membrane</location>
        <topology evidence="2">Lipid-anchor</topology>
    </subcellularLocation>
</comment>
<protein>
    <submittedName>
        <fullName evidence="3">Efflux transporter, outer membrane factor (OMF) lipoprotein, NodT family</fullName>
    </submittedName>
</protein>
<dbReference type="GO" id="GO:0015562">
    <property type="term" value="F:efflux transmembrane transporter activity"/>
    <property type="evidence" value="ECO:0007669"/>
    <property type="project" value="InterPro"/>
</dbReference>
<dbReference type="Gene3D" id="1.20.1600.10">
    <property type="entry name" value="Outer membrane efflux proteins (OEP)"/>
    <property type="match status" value="1"/>
</dbReference>
<keyword evidence="2" id="KW-0812">Transmembrane</keyword>
<gene>
    <name evidence="3" type="ORF">SAMN05446927_5946</name>
</gene>
<keyword evidence="2" id="KW-1134">Transmembrane beta strand</keyword>
<dbReference type="Gene3D" id="2.20.200.10">
    <property type="entry name" value="Outer membrane efflux proteins (OEP)"/>
    <property type="match status" value="1"/>
</dbReference>
<dbReference type="Pfam" id="PF02321">
    <property type="entry name" value="OEP"/>
    <property type="match status" value="2"/>
</dbReference>
<keyword evidence="2" id="KW-0564">Palmitate</keyword>
<proteinExistence type="inferred from homology"/>
<keyword evidence="2" id="KW-0472">Membrane</keyword>
<reference evidence="3 4" key="1">
    <citation type="submission" date="2017-09" db="EMBL/GenBank/DDBJ databases">
        <authorList>
            <person name="Varghese N."/>
            <person name="Submissions S."/>
        </authorList>
    </citation>
    <scope>NUCLEOTIDE SEQUENCE [LARGE SCALE GENOMIC DNA]</scope>
    <source>
        <strain evidence="3 4">OK806</strain>
    </source>
</reference>
<comment type="similarity">
    <text evidence="1 2">Belongs to the outer membrane factor (OMF) (TC 1.B.17) family.</text>
</comment>
<dbReference type="InterPro" id="IPR003423">
    <property type="entry name" value="OMP_efflux"/>
</dbReference>
<dbReference type="Proteomes" id="UP000219522">
    <property type="component" value="Unassembled WGS sequence"/>
</dbReference>
<comment type="caution">
    <text evidence="3">The sequence shown here is derived from an EMBL/GenBank/DDBJ whole genome shotgun (WGS) entry which is preliminary data.</text>
</comment>
<keyword evidence="2 3" id="KW-0449">Lipoprotein</keyword>
<name>A0A7Z7IDQ8_9BURK</name>
<feature type="signal peptide" evidence="2">
    <location>
        <begin position="1"/>
        <end position="25"/>
    </location>
</feature>
<dbReference type="EMBL" id="OCSU01000002">
    <property type="protein sequence ID" value="SOE82606.1"/>
    <property type="molecule type" value="Genomic_DNA"/>
</dbReference>
<evidence type="ECO:0000313" key="4">
    <source>
        <dbReference type="Proteomes" id="UP000219522"/>
    </source>
</evidence>
<dbReference type="GO" id="GO:0005886">
    <property type="term" value="C:plasma membrane"/>
    <property type="evidence" value="ECO:0007669"/>
    <property type="project" value="UniProtKB-SubCell"/>
</dbReference>
<keyword evidence="4" id="KW-1185">Reference proteome</keyword>